<dbReference type="Proteomes" id="UP000260351">
    <property type="component" value="Unassembled WGS sequence"/>
</dbReference>
<dbReference type="RefSeq" id="WP_116649972.1">
    <property type="nucleotide sequence ID" value="NZ_QUZK01000021.1"/>
</dbReference>
<dbReference type="AlphaFoldDB" id="A0A3E1KAG8"/>
<dbReference type="Gene3D" id="3.40.1620.10">
    <property type="entry name" value="YefM-like domain"/>
    <property type="match status" value="1"/>
</dbReference>
<dbReference type="InterPro" id="IPR051416">
    <property type="entry name" value="phD-YefM_TA_antitoxins"/>
</dbReference>
<comment type="similarity">
    <text evidence="1 2">Belongs to the phD/YefM antitoxin family.</text>
</comment>
<dbReference type="SUPFAM" id="SSF143120">
    <property type="entry name" value="YefM-like"/>
    <property type="match status" value="1"/>
</dbReference>
<dbReference type="PANTHER" id="PTHR35377">
    <property type="entry name" value="ANTITOXIN VAPB49-RELATED-RELATED"/>
    <property type="match status" value="1"/>
</dbReference>
<gene>
    <name evidence="3" type="ORF">DZC52_04710</name>
</gene>
<protein>
    <recommendedName>
        <fullName evidence="2">Antitoxin</fullName>
    </recommendedName>
</protein>
<evidence type="ECO:0000313" key="4">
    <source>
        <dbReference type="Proteomes" id="UP000260351"/>
    </source>
</evidence>
<accession>A0A3E1KAG8</accession>
<organism evidence="3 4">
    <name type="scientific">Wenzhouxiangella sediminis</name>
    <dbReference type="NCBI Taxonomy" id="1792836"/>
    <lineage>
        <taxon>Bacteria</taxon>
        <taxon>Pseudomonadati</taxon>
        <taxon>Pseudomonadota</taxon>
        <taxon>Gammaproteobacteria</taxon>
        <taxon>Chromatiales</taxon>
        <taxon>Wenzhouxiangellaceae</taxon>
        <taxon>Wenzhouxiangella</taxon>
    </lineage>
</organism>
<dbReference type="OrthoDB" id="9800503at2"/>
<evidence type="ECO:0000256" key="2">
    <source>
        <dbReference type="RuleBase" id="RU362080"/>
    </source>
</evidence>
<comment type="function">
    <text evidence="2">Antitoxin component of a type II toxin-antitoxin (TA) system.</text>
</comment>
<dbReference type="Pfam" id="PF02604">
    <property type="entry name" value="PhdYeFM_antitox"/>
    <property type="match status" value="1"/>
</dbReference>
<comment type="caution">
    <text evidence="3">The sequence shown here is derived from an EMBL/GenBank/DDBJ whole genome shotgun (WGS) entry which is preliminary data.</text>
</comment>
<proteinExistence type="inferred from homology"/>
<dbReference type="NCBIfam" id="TIGR01552">
    <property type="entry name" value="phd_fam"/>
    <property type="match status" value="1"/>
</dbReference>
<reference evidence="3 4" key="1">
    <citation type="submission" date="2018-08" db="EMBL/GenBank/DDBJ databases">
        <title>Wenzhouxiangella salilacus sp. nov., a novel bacterium isolated from a saline lake in Xinjiang Province, China.</title>
        <authorList>
            <person name="Han S."/>
        </authorList>
    </citation>
    <scope>NUCLEOTIDE SEQUENCE [LARGE SCALE GENOMIC DNA]</scope>
    <source>
        <strain evidence="3 4">XDB06</strain>
    </source>
</reference>
<evidence type="ECO:0000256" key="1">
    <source>
        <dbReference type="ARBA" id="ARBA00009981"/>
    </source>
</evidence>
<dbReference type="InterPro" id="IPR006442">
    <property type="entry name" value="Antitoxin_Phd/YefM"/>
</dbReference>
<sequence length="79" mass="9114">MSATNIRDARKNLSALLEQAERGEEVIISRRGKPIARLVHVYDEENVRFPSRAELRSKLPPAQESAGDLVRRLRDEERF</sequence>
<keyword evidence="4" id="KW-1185">Reference proteome</keyword>
<name>A0A3E1KAG8_9GAMM</name>
<dbReference type="EMBL" id="QUZK01000021">
    <property type="protein sequence ID" value="RFF31366.1"/>
    <property type="molecule type" value="Genomic_DNA"/>
</dbReference>
<dbReference type="InterPro" id="IPR036165">
    <property type="entry name" value="YefM-like_sf"/>
</dbReference>
<evidence type="ECO:0000313" key="3">
    <source>
        <dbReference type="EMBL" id="RFF31366.1"/>
    </source>
</evidence>